<sequence length="284" mass="30704">MNFKINKAILSLFVLAFAVVLMPHIDAKAATQEEYQIYSQVLNADYYAAMNPDVAAKADGSYIYYLEHYIKYGVYEGRNASGTFNATDYMIKNPDLAAVFGNNMPAYVVHYVLSGKAEGRDGTPSVGALATDMPQTYTLLGAYTTEYDPNAARGHNIEVAAEKVDGTVVAPGATFSASNSIGKRTSANGFVEAPVFINKQHAKGIGGGVCQVSSTIYAAMKTAGIKATERHPHSLPVYYLPEGWDATISWGSLDLKFVNTYDSNIVVFVFADEGHLTAALYLQN</sequence>
<keyword evidence="3" id="KW-1185">Reference proteome</keyword>
<proteinExistence type="predicted"/>
<dbReference type="Proteomes" id="UP000182321">
    <property type="component" value="Unassembled WGS sequence"/>
</dbReference>
<dbReference type="InterPro" id="IPR052913">
    <property type="entry name" value="Glycopeptide_resist_protein"/>
</dbReference>
<dbReference type="AlphaFoldDB" id="A0A1H7HEC6"/>
<evidence type="ECO:0000313" key="2">
    <source>
        <dbReference type="EMBL" id="SEK48047.1"/>
    </source>
</evidence>
<feature type="chain" id="PRO_5010343759" evidence="1">
    <location>
        <begin position="30"/>
        <end position="284"/>
    </location>
</feature>
<reference evidence="3" key="1">
    <citation type="submission" date="2016-10" db="EMBL/GenBank/DDBJ databases">
        <authorList>
            <person name="Varghese N."/>
        </authorList>
    </citation>
    <scope>NUCLEOTIDE SEQUENCE [LARGE SCALE GENOMIC DNA]</scope>
    <source>
        <strain evidence="3">ACV-9</strain>
    </source>
</reference>
<dbReference type="EMBL" id="FNZX01000005">
    <property type="protein sequence ID" value="SEK48047.1"/>
    <property type="molecule type" value="Genomic_DNA"/>
</dbReference>
<gene>
    <name evidence="2" type="ORF">SAMN02910377_01009</name>
</gene>
<accession>A0A1H7HEC6</accession>
<dbReference type="InterPro" id="IPR007391">
    <property type="entry name" value="Vancomycin_resist_VanW"/>
</dbReference>
<dbReference type="Pfam" id="PF04294">
    <property type="entry name" value="VanW"/>
    <property type="match status" value="1"/>
</dbReference>
<keyword evidence="1" id="KW-0732">Signal</keyword>
<evidence type="ECO:0000256" key="1">
    <source>
        <dbReference type="SAM" id="SignalP"/>
    </source>
</evidence>
<evidence type="ECO:0000313" key="3">
    <source>
        <dbReference type="Proteomes" id="UP000182321"/>
    </source>
</evidence>
<organism evidence="2 3">
    <name type="scientific">Pseudobutyrivibrio ruminis</name>
    <dbReference type="NCBI Taxonomy" id="46206"/>
    <lineage>
        <taxon>Bacteria</taxon>
        <taxon>Bacillati</taxon>
        <taxon>Bacillota</taxon>
        <taxon>Clostridia</taxon>
        <taxon>Lachnospirales</taxon>
        <taxon>Lachnospiraceae</taxon>
        <taxon>Pseudobutyrivibrio</taxon>
    </lineage>
</organism>
<dbReference type="PANTHER" id="PTHR35788">
    <property type="entry name" value="EXPORTED PROTEIN-RELATED"/>
    <property type="match status" value="1"/>
</dbReference>
<dbReference type="RefSeq" id="WP_074789898.1">
    <property type="nucleotide sequence ID" value="NZ_FNZX01000005.1"/>
</dbReference>
<dbReference type="PANTHER" id="PTHR35788:SF1">
    <property type="entry name" value="EXPORTED PROTEIN"/>
    <property type="match status" value="1"/>
</dbReference>
<feature type="signal peptide" evidence="1">
    <location>
        <begin position="1"/>
        <end position="29"/>
    </location>
</feature>
<protein>
    <submittedName>
        <fullName evidence="2">VanW like protein</fullName>
    </submittedName>
</protein>
<name>A0A1H7HEC6_9FIRM</name>